<gene>
    <name evidence="2" type="ORF">B0H17DRAFT_1212260</name>
</gene>
<name>A0AAD7G6R9_MYCRO</name>
<proteinExistence type="predicted"/>
<sequence length="246" mass="26321">MDQEAIFAELAVALVMQRFQVSDEDTLLLLRYQGDAAIRTALLLRLNLPPPVDARTQEALISSLMRQLNLGTGFPAPAHTYPPCMFSAVAGAISRDRDDGLEVLDEWIGEHLGDVLAALEEAADVLHQVSGPTDMEDIGIGAEGLADLDELRRRQYGLPYVKVQPDELRQLYAFDLSISDATPALTTTPALTPGTHPHPGAHPDPAKWPNHGSAEATPQDSSTPTAQAATAISGSALESLGPYILV</sequence>
<feature type="compositionally biased region" description="Low complexity" evidence="1">
    <location>
        <begin position="185"/>
        <end position="198"/>
    </location>
</feature>
<evidence type="ECO:0000313" key="2">
    <source>
        <dbReference type="EMBL" id="KAJ7661232.1"/>
    </source>
</evidence>
<evidence type="ECO:0000313" key="3">
    <source>
        <dbReference type="Proteomes" id="UP001221757"/>
    </source>
</evidence>
<keyword evidence="3" id="KW-1185">Reference proteome</keyword>
<dbReference type="Proteomes" id="UP001221757">
    <property type="component" value="Unassembled WGS sequence"/>
</dbReference>
<dbReference type="EMBL" id="JARKIE010000250">
    <property type="protein sequence ID" value="KAJ7661232.1"/>
    <property type="molecule type" value="Genomic_DNA"/>
</dbReference>
<protein>
    <submittedName>
        <fullName evidence="2">Uncharacterized protein</fullName>
    </submittedName>
</protein>
<reference evidence="2" key="1">
    <citation type="submission" date="2023-03" db="EMBL/GenBank/DDBJ databases">
        <title>Massive genome expansion in bonnet fungi (Mycena s.s.) driven by repeated elements and novel gene families across ecological guilds.</title>
        <authorList>
            <consortium name="Lawrence Berkeley National Laboratory"/>
            <person name="Harder C.B."/>
            <person name="Miyauchi S."/>
            <person name="Viragh M."/>
            <person name="Kuo A."/>
            <person name="Thoen E."/>
            <person name="Andreopoulos B."/>
            <person name="Lu D."/>
            <person name="Skrede I."/>
            <person name="Drula E."/>
            <person name="Henrissat B."/>
            <person name="Morin E."/>
            <person name="Kohler A."/>
            <person name="Barry K."/>
            <person name="LaButti K."/>
            <person name="Morin E."/>
            <person name="Salamov A."/>
            <person name="Lipzen A."/>
            <person name="Mereny Z."/>
            <person name="Hegedus B."/>
            <person name="Baldrian P."/>
            <person name="Stursova M."/>
            <person name="Weitz H."/>
            <person name="Taylor A."/>
            <person name="Grigoriev I.V."/>
            <person name="Nagy L.G."/>
            <person name="Martin F."/>
            <person name="Kauserud H."/>
        </authorList>
    </citation>
    <scope>NUCLEOTIDE SEQUENCE</scope>
    <source>
        <strain evidence="2">CBHHK067</strain>
    </source>
</reference>
<organism evidence="2 3">
    <name type="scientific">Mycena rosella</name>
    <name type="common">Pink bonnet</name>
    <name type="synonym">Agaricus rosellus</name>
    <dbReference type="NCBI Taxonomy" id="1033263"/>
    <lineage>
        <taxon>Eukaryota</taxon>
        <taxon>Fungi</taxon>
        <taxon>Dikarya</taxon>
        <taxon>Basidiomycota</taxon>
        <taxon>Agaricomycotina</taxon>
        <taxon>Agaricomycetes</taxon>
        <taxon>Agaricomycetidae</taxon>
        <taxon>Agaricales</taxon>
        <taxon>Marasmiineae</taxon>
        <taxon>Mycenaceae</taxon>
        <taxon>Mycena</taxon>
    </lineage>
</organism>
<feature type="compositionally biased region" description="Polar residues" evidence="1">
    <location>
        <begin position="216"/>
        <end position="227"/>
    </location>
</feature>
<evidence type="ECO:0000256" key="1">
    <source>
        <dbReference type="SAM" id="MobiDB-lite"/>
    </source>
</evidence>
<comment type="caution">
    <text evidence="2">The sequence shown here is derived from an EMBL/GenBank/DDBJ whole genome shotgun (WGS) entry which is preliminary data.</text>
</comment>
<dbReference type="AlphaFoldDB" id="A0AAD7G6R9"/>
<feature type="region of interest" description="Disordered" evidence="1">
    <location>
        <begin position="185"/>
        <end position="227"/>
    </location>
</feature>
<accession>A0AAD7G6R9</accession>